<evidence type="ECO:0000256" key="4">
    <source>
        <dbReference type="ARBA" id="ARBA00023295"/>
    </source>
</evidence>
<keyword evidence="2 5" id="KW-0732">Signal</keyword>
<feature type="domain" description="Pullulanase carbohydrate-binding module 41" evidence="7">
    <location>
        <begin position="94"/>
        <end position="187"/>
    </location>
</feature>
<evidence type="ECO:0000259" key="7">
    <source>
        <dbReference type="Pfam" id="PF03714"/>
    </source>
</evidence>
<proteinExistence type="inferred from homology"/>
<evidence type="ECO:0000259" key="8">
    <source>
        <dbReference type="Pfam" id="PF11852"/>
    </source>
</evidence>
<dbReference type="InterPro" id="IPR005323">
    <property type="entry name" value="CBM41_pullulanase"/>
</dbReference>
<name>A0ABV9JGE7_9GAMM</name>
<feature type="domain" description="Alpha-1,6-glucosidases pullulanase-type C-terminal" evidence="8">
    <location>
        <begin position="927"/>
        <end position="1091"/>
    </location>
</feature>
<protein>
    <submittedName>
        <fullName evidence="10">Pullulanase-type alpha-1,6-glucosidase</fullName>
    </submittedName>
</protein>
<dbReference type="EMBL" id="JBHSGB010000001">
    <property type="protein sequence ID" value="MFC4653467.1"/>
    <property type="molecule type" value="Genomic_DNA"/>
</dbReference>
<comment type="caution">
    <text evidence="10">The sequence shown here is derived from an EMBL/GenBank/DDBJ whole genome shotgun (WGS) entry which is preliminary data.</text>
</comment>
<dbReference type="Pfam" id="PF11852">
    <property type="entry name" value="Pullul_strch_C"/>
    <property type="match status" value="1"/>
</dbReference>
<dbReference type="Pfam" id="PF02922">
    <property type="entry name" value="CBM_48"/>
    <property type="match status" value="1"/>
</dbReference>
<dbReference type="InterPro" id="IPR014756">
    <property type="entry name" value="Ig_E-set"/>
</dbReference>
<dbReference type="Gene3D" id="2.60.40.1180">
    <property type="entry name" value="Golgi alpha-mannosidase II"/>
    <property type="match status" value="1"/>
</dbReference>
<dbReference type="PANTHER" id="PTHR43002">
    <property type="entry name" value="GLYCOGEN DEBRANCHING ENZYME"/>
    <property type="match status" value="1"/>
</dbReference>
<dbReference type="SUPFAM" id="SSF81296">
    <property type="entry name" value="E set domains"/>
    <property type="match status" value="3"/>
</dbReference>
<evidence type="ECO:0000256" key="1">
    <source>
        <dbReference type="ARBA" id="ARBA00008061"/>
    </source>
</evidence>
<evidence type="ECO:0000313" key="11">
    <source>
        <dbReference type="Proteomes" id="UP001595962"/>
    </source>
</evidence>
<dbReference type="SUPFAM" id="SSF51445">
    <property type="entry name" value="(Trans)glycosidases"/>
    <property type="match status" value="1"/>
</dbReference>
<dbReference type="RefSeq" id="WP_377330795.1">
    <property type="nucleotide sequence ID" value="NZ_JBHSGB010000001.1"/>
</dbReference>
<dbReference type="Gene3D" id="2.60.40.3620">
    <property type="match status" value="1"/>
</dbReference>
<organism evidence="10 11">
    <name type="scientific">Rheinheimera marina</name>
    <dbReference type="NCBI Taxonomy" id="1774958"/>
    <lineage>
        <taxon>Bacteria</taxon>
        <taxon>Pseudomonadati</taxon>
        <taxon>Pseudomonadota</taxon>
        <taxon>Gammaproteobacteria</taxon>
        <taxon>Chromatiales</taxon>
        <taxon>Chromatiaceae</taxon>
        <taxon>Rheinheimera</taxon>
    </lineage>
</organism>
<reference evidence="11" key="1">
    <citation type="journal article" date="2019" name="Int. J. Syst. Evol. Microbiol.">
        <title>The Global Catalogue of Microorganisms (GCM) 10K type strain sequencing project: providing services to taxonomists for standard genome sequencing and annotation.</title>
        <authorList>
            <consortium name="The Broad Institute Genomics Platform"/>
            <consortium name="The Broad Institute Genome Sequencing Center for Infectious Disease"/>
            <person name="Wu L."/>
            <person name="Ma J."/>
        </authorList>
    </citation>
    <scope>NUCLEOTIDE SEQUENCE [LARGE SCALE GENOMIC DNA]</scope>
    <source>
        <strain evidence="11">DT28</strain>
    </source>
</reference>
<dbReference type="Gene3D" id="2.60.40.1110">
    <property type="match status" value="1"/>
</dbReference>
<dbReference type="InterPro" id="IPR013783">
    <property type="entry name" value="Ig-like_fold"/>
</dbReference>
<feature type="domain" description="Pullulanase N2" evidence="9">
    <location>
        <begin position="223"/>
        <end position="334"/>
    </location>
</feature>
<keyword evidence="3" id="KW-0378">Hydrolase</keyword>
<dbReference type="NCBIfam" id="TIGR02103">
    <property type="entry name" value="pullul_strch"/>
    <property type="match status" value="1"/>
</dbReference>
<dbReference type="InterPro" id="IPR013780">
    <property type="entry name" value="Glyco_hydro_b"/>
</dbReference>
<dbReference type="CDD" id="cd10315">
    <property type="entry name" value="CBM41_pullulanase"/>
    <property type="match status" value="1"/>
</dbReference>
<sequence>MLHLTQMLKLSLLGCAALLLSACGGGGEDSVEGGTKLLTCNVPQIPNAAGTACIDPPPIKCPAPTVPDAKNESCVVGVDPNAPEPELFPGSTQAVLFYKRADANYDGYRLHTWNNDTCSAYQDSSVAPSWDNGLVISGEDPNYGAYWILELKPGYAGTAGACGNFIIHKGTDDAGKEMGGGDQKLPLGPKEVEKFARMAFTFSGVNSIFEYPLLSLGVSIADSAAHWLDTGTLLWNVDRAIASKVQLHYSDKADLAIDSDSKLNGQAVLLEETALTDEQRALVPHLGSWHAYRHNLTAEQVKTLVKNQLVLAAYDADNQLSAASYVQVAKVLDDLYTKGSNDADEATLGLSYDSTIKTSLWAPTAREVKLKVYNAQKVLTATQAMTLDTATGVWSYSGAKSSLDRQFYRFEITVYHPATKKVETYESTDPYSVSLALNGRYSQFVNLADADLKPTGWDGHEVPVVTNPEDSVIYEGHIRDFSIRDASVSVANRGKYLAFTESQSAPVQHLKALADSGVTHFHMLPAADMATVNEDSTKRVELTDTVGALCKIKPTAAVCSEENAATVLLDVLKSYAPSGERAQALVEAMRGSDGFNWGYDPHHFNVPEGSYSSNPDGVARIKEMRAMNQALHSLGLRVVLDVVYNHTSSSGVFDNSVFDKVVPGYYHRYSPTSGTIERSTCCENTATEHKMMDKFVKDSLVLLAKEYGFDSFRFDIMGHHPKAGILAARDAVRAVDPDTYFYGEGWNFGEVADDRLFVQARQANMAGTEVGTFNDRIRDAVRSAALFNGKGTATELQQQNYIEIGLAGTLKDYLLKDYRGNTGTASGISWNGQPAGYATDPADIINYVSKHDNEAIWDKLQLELHNAGVTLSLENRVRVNNIALAIPLLSQGIPFLQMGDDLLRSKSLDRNSYDAGDWFNFVDFSKESNNWNVGLPLAQDNKASWSTIAAVASNPATQVGPAEIELSAAVFREFLQIRKSSPLFRLTTGQDVMDRVGFHNIGKTTIAGLIVMSIDDGLGLADLDPACDALVVVINGTAATQSHTVPTASGFSLHSVQQQSADSEAQLASFSAGSNEGTFTVPAYTAAVFVKAQHGAQGSGLKADATMGAPDIPPYQLTTVYLRGAMNGWGTDDAFSYDGEGVYSMVRELDAGDYEFKVASENWSTVDFGSADQQVALGVSKTLSRGASNLKLSIAAKGQYQFRLDASNPEAPVLTVSEPAPYGETTVFVRGDMNGWGTTNAMQFGGGLYKATLTLEAKEYNFKLASEDWNTIDFGSSDAVVVPGESKVLQSKGGNLKVTPAQAGDYSFELDASDLAAPSIRVIKL</sequence>
<dbReference type="InterPro" id="IPR017853">
    <property type="entry name" value="GH"/>
</dbReference>
<feature type="signal peptide" evidence="5">
    <location>
        <begin position="1"/>
        <end position="22"/>
    </location>
</feature>
<evidence type="ECO:0000259" key="6">
    <source>
        <dbReference type="Pfam" id="PF02922"/>
    </source>
</evidence>
<evidence type="ECO:0000256" key="3">
    <source>
        <dbReference type="ARBA" id="ARBA00022801"/>
    </source>
</evidence>
<dbReference type="Gene3D" id="2.60.40.1130">
    <property type="entry name" value="Rab geranylgeranyltransferase alpha-subunit, insert domain"/>
    <property type="match status" value="1"/>
</dbReference>
<dbReference type="Pfam" id="PF17967">
    <property type="entry name" value="Pullulanase_N2"/>
    <property type="match status" value="1"/>
</dbReference>
<dbReference type="SUPFAM" id="SSF49452">
    <property type="entry name" value="Starch-binding domain-like"/>
    <property type="match status" value="1"/>
</dbReference>
<dbReference type="Gene3D" id="2.60.40.10">
    <property type="entry name" value="Immunoglobulins"/>
    <property type="match status" value="2"/>
</dbReference>
<comment type="similarity">
    <text evidence="1">Belongs to the glycosyl hydrolase 13 family.</text>
</comment>
<evidence type="ECO:0000313" key="10">
    <source>
        <dbReference type="EMBL" id="MFC4653467.1"/>
    </source>
</evidence>
<dbReference type="InterPro" id="IPR013784">
    <property type="entry name" value="Carb-bd-like_fold"/>
</dbReference>
<evidence type="ECO:0000256" key="5">
    <source>
        <dbReference type="SAM" id="SignalP"/>
    </source>
</evidence>
<dbReference type="InterPro" id="IPR011839">
    <property type="entry name" value="Pullul_strch"/>
</dbReference>
<dbReference type="Pfam" id="PF03714">
    <property type="entry name" value="PUD"/>
    <property type="match status" value="1"/>
</dbReference>
<dbReference type="CDD" id="cd11341">
    <property type="entry name" value="AmyAc_Pullulanase_LD-like"/>
    <property type="match status" value="1"/>
</dbReference>
<evidence type="ECO:0000256" key="2">
    <source>
        <dbReference type="ARBA" id="ARBA00022729"/>
    </source>
</evidence>
<keyword evidence="4" id="KW-0326">Glycosidase</keyword>
<dbReference type="InterPro" id="IPR004193">
    <property type="entry name" value="Glyco_hydro_13_N"/>
</dbReference>
<dbReference type="InterPro" id="IPR040671">
    <property type="entry name" value="Pullulanase_N2"/>
</dbReference>
<dbReference type="SUPFAM" id="SSF51011">
    <property type="entry name" value="Glycosyl hydrolase domain"/>
    <property type="match status" value="1"/>
</dbReference>
<feature type="domain" description="Glycoside hydrolase family 13 N-terminal" evidence="6">
    <location>
        <begin position="348"/>
        <end position="432"/>
    </location>
</feature>
<dbReference type="Proteomes" id="UP001595962">
    <property type="component" value="Unassembled WGS sequence"/>
</dbReference>
<accession>A0ABV9JGE7</accession>
<keyword evidence="11" id="KW-1185">Reference proteome</keyword>
<dbReference type="CDD" id="cd02860">
    <property type="entry name" value="E_set_Pullulanase"/>
    <property type="match status" value="1"/>
</dbReference>
<dbReference type="InterPro" id="IPR024561">
    <property type="entry name" value="Pullul_strch_C"/>
</dbReference>
<dbReference type="CDD" id="cd02861">
    <property type="entry name" value="E_set_pullulanase_like"/>
    <property type="match status" value="2"/>
</dbReference>
<feature type="chain" id="PRO_5047303681" evidence="5">
    <location>
        <begin position="23"/>
        <end position="1325"/>
    </location>
</feature>
<dbReference type="Gene3D" id="3.20.20.80">
    <property type="entry name" value="Glycosidases"/>
    <property type="match status" value="1"/>
</dbReference>
<evidence type="ECO:0000259" key="9">
    <source>
        <dbReference type="Pfam" id="PF17967"/>
    </source>
</evidence>
<gene>
    <name evidence="10" type="primary">pulA</name>
    <name evidence="10" type="ORF">ACFO3I_00375</name>
</gene>